<dbReference type="InterPro" id="IPR014756">
    <property type="entry name" value="Ig_E-set"/>
</dbReference>
<dbReference type="Gene3D" id="2.70.50.50">
    <property type="entry name" value="chitin-binding protein cbp21"/>
    <property type="match status" value="1"/>
</dbReference>
<feature type="compositionally biased region" description="Pro residues" evidence="2">
    <location>
        <begin position="238"/>
        <end position="258"/>
    </location>
</feature>
<evidence type="ECO:0000259" key="3">
    <source>
        <dbReference type="PROSITE" id="PS51173"/>
    </source>
</evidence>
<dbReference type="EMBL" id="JACHJW010000001">
    <property type="protein sequence ID" value="MBB4961806.1"/>
    <property type="molecule type" value="Genomic_DNA"/>
</dbReference>
<name>A0A7W7SVP3_9ACTN</name>
<dbReference type="InterPro" id="IPR008965">
    <property type="entry name" value="CBM2/CBM3_carb-bd_dom_sf"/>
</dbReference>
<dbReference type="SUPFAM" id="SSF49384">
    <property type="entry name" value="Carbohydrate-binding domain"/>
    <property type="match status" value="1"/>
</dbReference>
<dbReference type="Proteomes" id="UP000578819">
    <property type="component" value="Unassembled WGS sequence"/>
</dbReference>
<evidence type="ECO:0000256" key="1">
    <source>
        <dbReference type="ARBA" id="ARBA00022729"/>
    </source>
</evidence>
<accession>A0A7W7SVP3</accession>
<dbReference type="GO" id="GO:0030247">
    <property type="term" value="F:polysaccharide binding"/>
    <property type="evidence" value="ECO:0007669"/>
    <property type="project" value="UniProtKB-UniRule"/>
</dbReference>
<dbReference type="SMART" id="SM00637">
    <property type="entry name" value="CBD_II"/>
    <property type="match status" value="1"/>
</dbReference>
<comment type="caution">
    <text evidence="4">The sequence shown here is derived from an EMBL/GenBank/DDBJ whole genome shotgun (WGS) entry which is preliminary data.</text>
</comment>
<protein>
    <submittedName>
        <fullName evidence="4">Chitin-binding protein</fullName>
    </submittedName>
</protein>
<dbReference type="InterPro" id="IPR012291">
    <property type="entry name" value="CBM2_carb-bd_dom_sf"/>
</dbReference>
<organism evidence="4 5">
    <name type="scientific">Micromonospora polyrhachis</name>
    <dbReference type="NCBI Taxonomy" id="1282883"/>
    <lineage>
        <taxon>Bacteria</taxon>
        <taxon>Bacillati</taxon>
        <taxon>Actinomycetota</taxon>
        <taxon>Actinomycetes</taxon>
        <taxon>Micromonosporales</taxon>
        <taxon>Micromonosporaceae</taxon>
        <taxon>Micromonospora</taxon>
    </lineage>
</organism>
<dbReference type="Gene3D" id="2.60.40.290">
    <property type="match status" value="1"/>
</dbReference>
<dbReference type="InterPro" id="IPR051024">
    <property type="entry name" value="GlcNAc_Chitin_IntDeg"/>
</dbReference>
<dbReference type="SUPFAM" id="SSF81296">
    <property type="entry name" value="E set domains"/>
    <property type="match status" value="1"/>
</dbReference>
<evidence type="ECO:0000256" key="2">
    <source>
        <dbReference type="SAM" id="MobiDB-lite"/>
    </source>
</evidence>
<dbReference type="InterPro" id="IPR001919">
    <property type="entry name" value="CBD2"/>
</dbReference>
<dbReference type="PANTHER" id="PTHR34823">
    <property type="entry name" value="GLCNAC-BINDING PROTEIN A"/>
    <property type="match status" value="1"/>
</dbReference>
<dbReference type="InterPro" id="IPR004302">
    <property type="entry name" value="Cellulose/chitin-bd_N"/>
</dbReference>
<dbReference type="AlphaFoldDB" id="A0A7W7SVP3"/>
<dbReference type="GO" id="GO:0005975">
    <property type="term" value="P:carbohydrate metabolic process"/>
    <property type="evidence" value="ECO:0007669"/>
    <property type="project" value="InterPro"/>
</dbReference>
<dbReference type="Pfam" id="PF00553">
    <property type="entry name" value="CBM_2"/>
    <property type="match status" value="1"/>
</dbReference>
<feature type="region of interest" description="Disordered" evidence="2">
    <location>
        <begin position="229"/>
        <end position="258"/>
    </location>
</feature>
<dbReference type="Pfam" id="PF03067">
    <property type="entry name" value="LPMO_10"/>
    <property type="match status" value="1"/>
</dbReference>
<gene>
    <name evidence="4" type="ORF">FHR38_005539</name>
</gene>
<reference evidence="4 5" key="1">
    <citation type="submission" date="2020-08" db="EMBL/GenBank/DDBJ databases">
        <title>Sequencing the genomes of 1000 actinobacteria strains.</title>
        <authorList>
            <person name="Klenk H.-P."/>
        </authorList>
    </citation>
    <scope>NUCLEOTIDE SEQUENCE [LARGE SCALE GENOMIC DNA]</scope>
    <source>
        <strain evidence="4 5">DSM 45886</strain>
    </source>
</reference>
<keyword evidence="5" id="KW-1185">Reference proteome</keyword>
<sequence>MKPLRRLTVLSAVAILVTAAVVTVVLPHSASAHGAAMAPGSRTYLCWKDGLSPQGDIRPNNPACAAAVAQSGANSLYNWFSVLRSDANGRTVGFIPDGQLCSGGNTGFGGYDLARNDWPLTHLTSGANFSFRYSNWAHHPGTFYFYVTKDSWSPTRTLAWSDLEEPFLTVTNPPQNGGPGSNEGHYYFGGQLPSGKSGRHIIYSRWVRSDSQENFFGCSDVVFDGGNGEVTGVGPGGTPTPNPTTPPPTTGPTTPPPGPVSCMAGYRVVNAWSGGFQAEVTIMNHGGSTFNGWTATWNWPNGQSIGQLWNGTHTQNGASVTVRNAAYNGAVPPDGSTTFGFTASAGATNGAPTVTCTSP</sequence>
<proteinExistence type="predicted"/>
<feature type="domain" description="CBM2" evidence="3">
    <location>
        <begin position="255"/>
        <end position="359"/>
    </location>
</feature>
<evidence type="ECO:0000313" key="5">
    <source>
        <dbReference type="Proteomes" id="UP000578819"/>
    </source>
</evidence>
<evidence type="ECO:0000313" key="4">
    <source>
        <dbReference type="EMBL" id="MBB4961806.1"/>
    </source>
</evidence>
<dbReference type="PANTHER" id="PTHR34823:SF1">
    <property type="entry name" value="CHITIN-BINDING TYPE-4 DOMAIN-CONTAINING PROTEIN"/>
    <property type="match status" value="1"/>
</dbReference>
<dbReference type="PROSITE" id="PS51173">
    <property type="entry name" value="CBM2"/>
    <property type="match status" value="1"/>
</dbReference>
<dbReference type="GO" id="GO:0004553">
    <property type="term" value="F:hydrolase activity, hydrolyzing O-glycosyl compounds"/>
    <property type="evidence" value="ECO:0007669"/>
    <property type="project" value="InterPro"/>
</dbReference>
<keyword evidence="1" id="KW-0732">Signal</keyword>
<dbReference type="CDD" id="cd21177">
    <property type="entry name" value="LPMO_AA10"/>
    <property type="match status" value="1"/>
</dbReference>